<dbReference type="SMART" id="SM00387">
    <property type="entry name" value="HATPase_c"/>
    <property type="match status" value="1"/>
</dbReference>
<reference evidence="9 10" key="1">
    <citation type="submission" date="2020-03" db="EMBL/GenBank/DDBJ databases">
        <title>Hydrogenophaga sp. nov. isolated from cyanobacterial mat.</title>
        <authorList>
            <person name="Thorat V."/>
            <person name="Kirdat K."/>
            <person name="Tiwarekar B."/>
            <person name="Costa E.D."/>
            <person name="Yadav A."/>
        </authorList>
    </citation>
    <scope>NUCLEOTIDE SEQUENCE [LARGE SCALE GENOMIC DNA]</scope>
    <source>
        <strain evidence="9 10">BA0156</strain>
    </source>
</reference>
<keyword evidence="5" id="KW-0418">Kinase</keyword>
<sequence>MTSADLPAPLNTPSAVTTWPPVPGERSPLALILVTADRHVCAANETATRWFNPPRLMLPLARFLGIPEHDPRGEALQAFLDELKADPRPGELRLNLFRANGEVFSALLMATPLRDAEDSHLGFDAVLLDLSRWRDREALVPRTEVEVLQRRLQAAERSLGLLRREMEGFSQILGHDLRAPLRHVLAYLRLLRERTEGLGDAAIDEYAAGIQQASSRLGEMVEAMHDYVHLCRAQLDVQDVPLGPVVASVLGHLPSLRERGAARAPIDWRIAPDLPTVRGDPMLLAQLWRHLLDNAAKFTRGVAQPVVHVGWMRGNDGSLVFHVEDNGVGFDRQRAEKLFLLFQRQHHSTAFEGLGVGLAMSHRIVARHGGCLSCDATPDGGCRVRVTLPTDAVDGPGFDLG</sequence>
<dbReference type="PRINTS" id="PR00344">
    <property type="entry name" value="BCTRLSENSOR"/>
</dbReference>
<dbReference type="SUPFAM" id="SSF55785">
    <property type="entry name" value="PYP-like sensor domain (PAS domain)"/>
    <property type="match status" value="1"/>
</dbReference>
<dbReference type="SUPFAM" id="SSF47384">
    <property type="entry name" value="Homodimeric domain of signal transducing histidine kinase"/>
    <property type="match status" value="1"/>
</dbReference>
<dbReference type="RefSeq" id="WP_166227833.1">
    <property type="nucleotide sequence ID" value="NZ_CP049989.1"/>
</dbReference>
<dbReference type="InterPro" id="IPR050351">
    <property type="entry name" value="BphY/WalK/GraS-like"/>
</dbReference>
<dbReference type="InterPro" id="IPR036890">
    <property type="entry name" value="HATPase_C_sf"/>
</dbReference>
<name>A0A6G8IIV9_9BURK</name>
<dbReference type="InterPro" id="IPR035965">
    <property type="entry name" value="PAS-like_dom_sf"/>
</dbReference>
<dbReference type="InterPro" id="IPR003661">
    <property type="entry name" value="HisK_dim/P_dom"/>
</dbReference>
<keyword evidence="10" id="KW-1185">Reference proteome</keyword>
<dbReference type="Pfam" id="PF02518">
    <property type="entry name" value="HATPase_c"/>
    <property type="match status" value="1"/>
</dbReference>
<evidence type="ECO:0000256" key="4">
    <source>
        <dbReference type="ARBA" id="ARBA00022679"/>
    </source>
</evidence>
<dbReference type="GO" id="GO:0007234">
    <property type="term" value="P:osmosensory signaling via phosphorelay pathway"/>
    <property type="evidence" value="ECO:0007669"/>
    <property type="project" value="TreeGrafter"/>
</dbReference>
<dbReference type="PANTHER" id="PTHR42878:SF15">
    <property type="entry name" value="BACTERIOPHYTOCHROME"/>
    <property type="match status" value="1"/>
</dbReference>
<dbReference type="GO" id="GO:0000156">
    <property type="term" value="F:phosphorelay response regulator activity"/>
    <property type="evidence" value="ECO:0007669"/>
    <property type="project" value="TreeGrafter"/>
</dbReference>
<dbReference type="InterPro" id="IPR005467">
    <property type="entry name" value="His_kinase_dom"/>
</dbReference>
<dbReference type="Proteomes" id="UP000503162">
    <property type="component" value="Chromosome"/>
</dbReference>
<dbReference type="PROSITE" id="PS50109">
    <property type="entry name" value="HIS_KIN"/>
    <property type="match status" value="1"/>
</dbReference>
<evidence type="ECO:0000313" key="10">
    <source>
        <dbReference type="Proteomes" id="UP000503162"/>
    </source>
</evidence>
<dbReference type="Gene3D" id="3.30.565.10">
    <property type="entry name" value="Histidine kinase-like ATPase, C-terminal domain"/>
    <property type="match status" value="1"/>
</dbReference>
<dbReference type="PANTHER" id="PTHR42878">
    <property type="entry name" value="TWO-COMPONENT HISTIDINE KINASE"/>
    <property type="match status" value="1"/>
</dbReference>
<keyword evidence="3" id="KW-0597">Phosphoprotein</keyword>
<accession>A0A6G8IIV9</accession>
<dbReference type="KEGG" id="hcz:G9Q37_13510"/>
<comment type="catalytic activity">
    <reaction evidence="1">
        <text>ATP + protein L-histidine = ADP + protein N-phospho-L-histidine.</text>
        <dbReference type="EC" id="2.7.13.3"/>
    </reaction>
</comment>
<feature type="domain" description="PAC" evidence="8">
    <location>
        <begin position="90"/>
        <end position="142"/>
    </location>
</feature>
<dbReference type="AlphaFoldDB" id="A0A6G8IIV9"/>
<evidence type="ECO:0000256" key="6">
    <source>
        <dbReference type="SAM" id="MobiDB-lite"/>
    </source>
</evidence>
<dbReference type="Gene3D" id="1.10.287.130">
    <property type="match status" value="1"/>
</dbReference>
<dbReference type="EC" id="2.7.13.3" evidence="2"/>
<gene>
    <name evidence="9" type="ORF">G9Q37_13510</name>
</gene>
<dbReference type="SUPFAM" id="SSF55874">
    <property type="entry name" value="ATPase domain of HSP90 chaperone/DNA topoisomerase II/histidine kinase"/>
    <property type="match status" value="1"/>
</dbReference>
<evidence type="ECO:0000313" key="9">
    <source>
        <dbReference type="EMBL" id="QIM53091.1"/>
    </source>
</evidence>
<organism evidence="9 10">
    <name type="scientific">Hydrogenophaga crocea</name>
    <dbReference type="NCBI Taxonomy" id="2716225"/>
    <lineage>
        <taxon>Bacteria</taxon>
        <taxon>Pseudomonadati</taxon>
        <taxon>Pseudomonadota</taxon>
        <taxon>Betaproteobacteria</taxon>
        <taxon>Burkholderiales</taxon>
        <taxon>Comamonadaceae</taxon>
        <taxon>Hydrogenophaga</taxon>
    </lineage>
</organism>
<dbReference type="InterPro" id="IPR003594">
    <property type="entry name" value="HATPase_dom"/>
</dbReference>
<evidence type="ECO:0000256" key="5">
    <source>
        <dbReference type="ARBA" id="ARBA00022777"/>
    </source>
</evidence>
<dbReference type="CDD" id="cd00082">
    <property type="entry name" value="HisKA"/>
    <property type="match status" value="1"/>
</dbReference>
<evidence type="ECO:0000259" key="7">
    <source>
        <dbReference type="PROSITE" id="PS50109"/>
    </source>
</evidence>
<evidence type="ECO:0000256" key="1">
    <source>
        <dbReference type="ARBA" id="ARBA00000085"/>
    </source>
</evidence>
<feature type="domain" description="Histidine kinase" evidence="7">
    <location>
        <begin position="172"/>
        <end position="392"/>
    </location>
</feature>
<feature type="region of interest" description="Disordered" evidence="6">
    <location>
        <begin position="1"/>
        <end position="21"/>
    </location>
</feature>
<keyword evidence="4" id="KW-0808">Transferase</keyword>
<dbReference type="InterPro" id="IPR036097">
    <property type="entry name" value="HisK_dim/P_sf"/>
</dbReference>
<dbReference type="Gene3D" id="3.30.450.20">
    <property type="entry name" value="PAS domain"/>
    <property type="match status" value="1"/>
</dbReference>
<dbReference type="EMBL" id="CP049989">
    <property type="protein sequence ID" value="QIM53091.1"/>
    <property type="molecule type" value="Genomic_DNA"/>
</dbReference>
<evidence type="ECO:0000259" key="8">
    <source>
        <dbReference type="PROSITE" id="PS50113"/>
    </source>
</evidence>
<evidence type="ECO:0000256" key="2">
    <source>
        <dbReference type="ARBA" id="ARBA00012438"/>
    </source>
</evidence>
<dbReference type="InterPro" id="IPR004358">
    <property type="entry name" value="Sig_transdc_His_kin-like_C"/>
</dbReference>
<protein>
    <recommendedName>
        <fullName evidence="2">histidine kinase</fullName>
        <ecNumber evidence="2">2.7.13.3</ecNumber>
    </recommendedName>
</protein>
<dbReference type="GO" id="GO:0000155">
    <property type="term" value="F:phosphorelay sensor kinase activity"/>
    <property type="evidence" value="ECO:0007669"/>
    <property type="project" value="InterPro"/>
</dbReference>
<dbReference type="InterPro" id="IPR000700">
    <property type="entry name" value="PAS-assoc_C"/>
</dbReference>
<dbReference type="PROSITE" id="PS50113">
    <property type="entry name" value="PAC"/>
    <property type="match status" value="1"/>
</dbReference>
<proteinExistence type="predicted"/>
<dbReference type="GO" id="GO:0030295">
    <property type="term" value="F:protein kinase activator activity"/>
    <property type="evidence" value="ECO:0007669"/>
    <property type="project" value="TreeGrafter"/>
</dbReference>
<evidence type="ECO:0000256" key="3">
    <source>
        <dbReference type="ARBA" id="ARBA00022553"/>
    </source>
</evidence>